<reference evidence="3" key="1">
    <citation type="submission" date="2014-08" db="EMBL/GenBank/DDBJ databases">
        <authorList>
            <person name="Sharma Rahul"/>
            <person name="Thines Marco"/>
        </authorList>
    </citation>
    <scope>NUCLEOTIDE SEQUENCE</scope>
</reference>
<sequence length="737" mass="82165">MPEFTSPPTYSQDPPEYSPSPTGSPVLLPLSIESEPLIKASEASDFLVPLGSSLRCAQTERHSRYLPHIIASARCISLTKQHVNLVLAEPLVFIRPPGQGWISSGLTPESEASNTIGRDGRLSGVVHVVWTGPAKRVRGVKVEVKCRYKLLAPVRGVSDWEEGILFERTVELGSSGACEQGVWLEKGLNSFEFGVTIPGSAPTYERSFWGTTHYNATATVMGTGSFLTKEMSTSQNFYVAAFPYREDNIFQFQFVNQGVSSHFDTFSSTLSSNEFIVAAPLSASLTLLSVPADLTIYAINIYIQQYVTVRQPKSGLCETVASSKASIVQQGATGGYGAKGFAKAARERGDILMDGRAHAGELWKWFKIGRLPTSDIIRPTTLSGTESPIRFSSELAFEVVFSRDDPKVENPVVNIMTLHNKPVMIASCCCMSSHLTLPIYSEPTPEIQGKDRKSRDCLGCMCDMTWEKLEQRELNLQYRLEYTPSITRAVSKNPDLIYQACTLFSVFDYFMSIIDLEHLFSSDYIPSDKEFGADQREFSSTDVFTVDHHSLRARKKTKPMRLCYFLGISLAGLVVLIVSGFFIYLTYLVAEHFWLNLFDPHRSATASADHIVVQSYYGKRVPKFDVVASVFVRLGGELAEVKIGEYGSSAPFLNETEQFGQWKSLYSQRVFSQIDLNSTEKIHHKKVDLPIPWDILSQFYKPHTYFPQIVNTFVIVPSSPDPIFNSSKPVPSSRTRP</sequence>
<feature type="compositionally biased region" description="Polar residues" evidence="1">
    <location>
        <begin position="1"/>
        <end position="12"/>
    </location>
</feature>
<keyword evidence="2" id="KW-0812">Transmembrane</keyword>
<feature type="transmembrane region" description="Helical" evidence="2">
    <location>
        <begin position="562"/>
        <end position="587"/>
    </location>
</feature>
<name>A0A0F7SML0_PHARH</name>
<evidence type="ECO:0000256" key="2">
    <source>
        <dbReference type="SAM" id="Phobius"/>
    </source>
</evidence>
<protein>
    <submittedName>
        <fullName evidence="3">Uncharacterized protein</fullName>
    </submittedName>
</protein>
<evidence type="ECO:0000313" key="3">
    <source>
        <dbReference type="EMBL" id="CDZ98247.1"/>
    </source>
</evidence>
<organism evidence="3">
    <name type="scientific">Phaffia rhodozyma</name>
    <name type="common">Yeast</name>
    <name type="synonym">Xanthophyllomyces dendrorhous</name>
    <dbReference type="NCBI Taxonomy" id="264483"/>
    <lineage>
        <taxon>Eukaryota</taxon>
        <taxon>Fungi</taxon>
        <taxon>Dikarya</taxon>
        <taxon>Basidiomycota</taxon>
        <taxon>Agaricomycotina</taxon>
        <taxon>Tremellomycetes</taxon>
        <taxon>Cystofilobasidiales</taxon>
        <taxon>Mrakiaceae</taxon>
        <taxon>Phaffia</taxon>
    </lineage>
</organism>
<dbReference type="AlphaFoldDB" id="A0A0F7SML0"/>
<proteinExistence type="predicted"/>
<evidence type="ECO:0000256" key="1">
    <source>
        <dbReference type="SAM" id="MobiDB-lite"/>
    </source>
</evidence>
<accession>A0A0F7SML0</accession>
<dbReference type="EMBL" id="LN483326">
    <property type="protein sequence ID" value="CDZ98247.1"/>
    <property type="molecule type" value="Genomic_DNA"/>
</dbReference>
<keyword evidence="2" id="KW-1133">Transmembrane helix</keyword>
<keyword evidence="2" id="KW-0472">Membrane</keyword>
<feature type="region of interest" description="Disordered" evidence="1">
    <location>
        <begin position="1"/>
        <end position="25"/>
    </location>
</feature>